<keyword evidence="8" id="KW-1185">Reference proteome</keyword>
<evidence type="ECO:0000256" key="5">
    <source>
        <dbReference type="ARBA" id="ARBA00023295"/>
    </source>
</evidence>
<dbReference type="Gene3D" id="2.60.40.1180">
    <property type="entry name" value="Golgi alpha-mannosidase II"/>
    <property type="match status" value="1"/>
</dbReference>
<name>A0A395LK65_9SPHN</name>
<evidence type="ECO:0000256" key="4">
    <source>
        <dbReference type="ARBA" id="ARBA00022801"/>
    </source>
</evidence>
<dbReference type="InterPro" id="IPR017853">
    <property type="entry name" value="GH"/>
</dbReference>
<organism evidence="7 8">
    <name type="scientific">Alteriqipengyuania lutimaris</name>
    <dbReference type="NCBI Taxonomy" id="1538146"/>
    <lineage>
        <taxon>Bacteria</taxon>
        <taxon>Pseudomonadati</taxon>
        <taxon>Pseudomonadota</taxon>
        <taxon>Alphaproteobacteria</taxon>
        <taxon>Sphingomonadales</taxon>
        <taxon>Erythrobacteraceae</taxon>
        <taxon>Alteriqipengyuania</taxon>
    </lineage>
</organism>
<dbReference type="Gene3D" id="3.20.20.80">
    <property type="entry name" value="Glycosidases"/>
    <property type="match status" value="1"/>
</dbReference>
<evidence type="ECO:0000259" key="6">
    <source>
        <dbReference type="Pfam" id="PF01120"/>
    </source>
</evidence>
<feature type="domain" description="Glycoside hydrolase family 29 N-terminal" evidence="6">
    <location>
        <begin position="25"/>
        <end position="421"/>
    </location>
</feature>
<keyword evidence="5" id="KW-0326">Glycosidase</keyword>
<evidence type="ECO:0000256" key="1">
    <source>
        <dbReference type="ARBA" id="ARBA00007951"/>
    </source>
</evidence>
<comment type="similarity">
    <text evidence="1">Belongs to the glycosyl hydrolase 29 family.</text>
</comment>
<dbReference type="PANTHER" id="PTHR10030:SF37">
    <property type="entry name" value="ALPHA-L-FUCOSIDASE-RELATED"/>
    <property type="match status" value="1"/>
</dbReference>
<dbReference type="InterPro" id="IPR057739">
    <property type="entry name" value="Glyco_hydro_29_N"/>
</dbReference>
<accession>A0A395LK65</accession>
<dbReference type="GO" id="GO:0004560">
    <property type="term" value="F:alpha-L-fucosidase activity"/>
    <property type="evidence" value="ECO:0007669"/>
    <property type="project" value="InterPro"/>
</dbReference>
<dbReference type="PANTHER" id="PTHR10030">
    <property type="entry name" value="ALPHA-L-FUCOSIDASE"/>
    <property type="match status" value="1"/>
</dbReference>
<keyword evidence="4" id="KW-0378">Hydrolase</keyword>
<dbReference type="GO" id="GO:0016139">
    <property type="term" value="P:glycoside catabolic process"/>
    <property type="evidence" value="ECO:0007669"/>
    <property type="project" value="TreeGrafter"/>
</dbReference>
<dbReference type="GO" id="GO:0006004">
    <property type="term" value="P:fucose metabolic process"/>
    <property type="evidence" value="ECO:0007669"/>
    <property type="project" value="TreeGrafter"/>
</dbReference>
<sequence length="527" mass="57662">MRRRDWLKGAAALLASSPGRLRAQARLAPGPVEPTMESLREHFVVPDWYRDAKLGMWAHWGPQCAPEAGDWYGRHLYLEGEAQAAIHRRLYGHPADHGFIDVIAGWRAEEWDPDAVFGAYKAAGARFLVGMACHHDNFDLFASPHPWNATRIGPGRDLVAGWAAAARRLDLPFGVSNHASHSWHWWQTAYGYDTVGPRAGERYDAWRLTAAEGAGTAWEGLDPQALYTGPRMVPPAGLESPEAMRRWHDDTSGQWIEAAPPGDPGYALHWLARQMQLVERYEPDFLYQDSHYLPFGAIGQMAAAHFYNRAIARTGAFTGVMSAGFRQGEGTLHNFERKAAGDILPEPWQAATCIGDWHYNRARFRDRSYVGAADVIRQLVDIVSKNGTLLLSVPVRGNGTLDPLEHGILAALGRWMGREGEAAIYGSRPWRVFGQEQGGGVRYTRKRETLSASLLDPQPGELALTSLGTGQLRGARIGAVRLVGGGPVPFEQRDDALAVSIDARTAGGTVPVLAIEGVSASFAGLAA</sequence>
<evidence type="ECO:0000313" key="7">
    <source>
        <dbReference type="EMBL" id="RDS77105.1"/>
    </source>
</evidence>
<evidence type="ECO:0000313" key="8">
    <source>
        <dbReference type="Proteomes" id="UP000254101"/>
    </source>
</evidence>
<protein>
    <recommendedName>
        <fullName evidence="2">alpha-L-fucosidase</fullName>
        <ecNumber evidence="2">3.2.1.51</ecNumber>
    </recommendedName>
</protein>
<dbReference type="InterPro" id="IPR013780">
    <property type="entry name" value="Glyco_hydro_b"/>
</dbReference>
<dbReference type="Proteomes" id="UP000254101">
    <property type="component" value="Unassembled WGS sequence"/>
</dbReference>
<dbReference type="EC" id="3.2.1.51" evidence="2"/>
<dbReference type="AlphaFoldDB" id="A0A395LK65"/>
<comment type="caution">
    <text evidence="7">The sequence shown here is derived from an EMBL/GenBank/DDBJ whole genome shotgun (WGS) entry which is preliminary data.</text>
</comment>
<dbReference type="EMBL" id="QRBB01000001">
    <property type="protein sequence ID" value="RDS77105.1"/>
    <property type="molecule type" value="Genomic_DNA"/>
</dbReference>
<dbReference type="GO" id="GO:0005764">
    <property type="term" value="C:lysosome"/>
    <property type="evidence" value="ECO:0007669"/>
    <property type="project" value="TreeGrafter"/>
</dbReference>
<proteinExistence type="inferred from homology"/>
<gene>
    <name evidence="7" type="ORF">DL238_05410</name>
</gene>
<reference evidence="7 8" key="1">
    <citation type="submission" date="2018-07" db="EMBL/GenBank/DDBJ databases">
        <title>Erythrobacter nanhaiensis sp. nov., a novel member of the genus Erythrobacter isolated from the South China Sea.</title>
        <authorList>
            <person name="Chen X."/>
            <person name="Liu J."/>
        </authorList>
    </citation>
    <scope>NUCLEOTIDE SEQUENCE [LARGE SCALE GENOMIC DNA]</scope>
    <source>
        <strain evidence="7 8">S-5</strain>
    </source>
</reference>
<dbReference type="Pfam" id="PF01120">
    <property type="entry name" value="Alpha_L_fucos"/>
    <property type="match status" value="1"/>
</dbReference>
<evidence type="ECO:0000256" key="2">
    <source>
        <dbReference type="ARBA" id="ARBA00012662"/>
    </source>
</evidence>
<keyword evidence="3" id="KW-0732">Signal</keyword>
<evidence type="ECO:0000256" key="3">
    <source>
        <dbReference type="ARBA" id="ARBA00022729"/>
    </source>
</evidence>
<dbReference type="SUPFAM" id="SSF51445">
    <property type="entry name" value="(Trans)glycosidases"/>
    <property type="match status" value="1"/>
</dbReference>
<dbReference type="InterPro" id="IPR000933">
    <property type="entry name" value="Glyco_hydro_29"/>
</dbReference>
<dbReference type="SMART" id="SM00812">
    <property type="entry name" value="Alpha_L_fucos"/>
    <property type="match status" value="1"/>
</dbReference>
<dbReference type="RefSeq" id="WP_115491326.1">
    <property type="nucleotide sequence ID" value="NZ_JACHWW010000001.1"/>
</dbReference>
<dbReference type="OrthoDB" id="7176684at2"/>